<keyword evidence="4" id="KW-0378">Hydrolase</keyword>
<dbReference type="InterPro" id="IPR004300">
    <property type="entry name" value="Glyco_hydro_57_N"/>
</dbReference>
<keyword evidence="4" id="KW-0326">Glycosidase</keyword>
<dbReference type="InterPro" id="IPR011330">
    <property type="entry name" value="Glyco_hydro/deAcase_b/a-brl"/>
</dbReference>
<dbReference type="Pfam" id="PF03065">
    <property type="entry name" value="Glyco_hydro_57"/>
    <property type="match status" value="1"/>
</dbReference>
<proteinExistence type="inferred from homology"/>
<dbReference type="PANTHER" id="PTHR36306">
    <property type="entry name" value="ALPHA-AMYLASE-RELATED-RELATED"/>
    <property type="match status" value="1"/>
</dbReference>
<evidence type="ECO:0000259" key="3">
    <source>
        <dbReference type="Pfam" id="PF03065"/>
    </source>
</evidence>
<reference evidence="4 5" key="1">
    <citation type="journal article" date="2011" name="Stand. Genomic Sci.">
        <title>Non-contiguous finished genome sequence of Bacteroides coprosuis type strain (PC139).</title>
        <authorList>
            <person name="Land M."/>
            <person name="Held B."/>
            <person name="Gronow S."/>
            <person name="Abt B."/>
            <person name="Lucas S."/>
            <person name="Del Rio T.G."/>
            <person name="Nolan M."/>
            <person name="Tice H."/>
            <person name="Cheng J.F."/>
            <person name="Pitluck S."/>
            <person name="Liolios K."/>
            <person name="Pagani I."/>
            <person name="Ivanova N."/>
            <person name="Mavromatis K."/>
            <person name="Mikhailova N."/>
            <person name="Pati A."/>
            <person name="Tapia R."/>
            <person name="Han C."/>
            <person name="Goodwin L."/>
            <person name="Chen A."/>
            <person name="Palaniappan K."/>
            <person name="Hauser L."/>
            <person name="Brambilla E.M."/>
            <person name="Rohde M."/>
            <person name="Goker M."/>
            <person name="Detter J.C."/>
            <person name="Woyke T."/>
            <person name="Bristow J."/>
            <person name="Eisen J.A."/>
            <person name="Markowitz V."/>
            <person name="Hugenholtz P."/>
            <person name="Kyrpides N.C."/>
            <person name="Klenk H.P."/>
            <person name="Lapidus A."/>
        </authorList>
    </citation>
    <scope>NUCLEOTIDE SEQUENCE</scope>
    <source>
        <strain evidence="4 5">DSM 18011</strain>
    </source>
</reference>
<evidence type="ECO:0000313" key="4">
    <source>
        <dbReference type="EMBL" id="EGJ71239.1"/>
    </source>
</evidence>
<dbReference type="eggNOG" id="COG1449">
    <property type="taxonomic scope" value="Bacteria"/>
</dbReference>
<evidence type="ECO:0000256" key="1">
    <source>
        <dbReference type="ARBA" id="ARBA00006821"/>
    </source>
</evidence>
<dbReference type="OrthoDB" id="138256at2"/>
<accession>F3ZTK8</accession>
<dbReference type="PANTHER" id="PTHR36306:SF1">
    <property type="entry name" value="ALPHA-AMYLASE-RELATED"/>
    <property type="match status" value="1"/>
</dbReference>
<organism evidence="4 5">
    <name type="scientific">Bacteroides coprosuis DSM 18011</name>
    <dbReference type="NCBI Taxonomy" id="679937"/>
    <lineage>
        <taxon>Bacteria</taxon>
        <taxon>Pseudomonadati</taxon>
        <taxon>Bacteroidota</taxon>
        <taxon>Bacteroidia</taxon>
        <taxon>Bacteroidales</taxon>
        <taxon>Bacteroidaceae</taxon>
        <taxon>Bacteroides</taxon>
    </lineage>
</organism>
<dbReference type="SUPFAM" id="SSF88713">
    <property type="entry name" value="Glycoside hydrolase/deacetylase"/>
    <property type="match status" value="1"/>
</dbReference>
<evidence type="ECO:0000256" key="2">
    <source>
        <dbReference type="ARBA" id="ARBA00023277"/>
    </source>
</evidence>
<feature type="domain" description="Glycoside hydrolase family 57 N-terminal" evidence="3">
    <location>
        <begin position="8"/>
        <end position="288"/>
    </location>
</feature>
<dbReference type="GO" id="GO:0005975">
    <property type="term" value="P:carbohydrate metabolic process"/>
    <property type="evidence" value="ECO:0007669"/>
    <property type="project" value="InterPro"/>
</dbReference>
<dbReference type="STRING" id="679937.Bcop_1032"/>
<evidence type="ECO:0000313" key="5">
    <source>
        <dbReference type="Proteomes" id="UP000018439"/>
    </source>
</evidence>
<keyword evidence="2" id="KW-0119">Carbohydrate metabolism</keyword>
<dbReference type="AlphaFoldDB" id="F3ZTK8"/>
<name>F3ZTK8_9BACE</name>
<keyword evidence="5" id="KW-1185">Reference proteome</keyword>
<dbReference type="EMBL" id="CM001167">
    <property type="protein sequence ID" value="EGJ71239.1"/>
    <property type="molecule type" value="Genomic_DNA"/>
</dbReference>
<comment type="similarity">
    <text evidence="1">Belongs to the glycosyl hydrolase 57 family.</text>
</comment>
<sequence length="454" mass="52202">MKTICLYFEIHNIIHLRRYRFFDIGSDHYYYDDYTNETSLNDIVERCYAPALSALLDMIESSNKTFKVAFAVSGVALEQLEMYAPSVIDLLQDLNKTGCVEFLAEPYSHGLSSFIHEETFRDEVKRHANKMEELFGRKPTIFRNSGLTYSDDIANLVADLGYKAMLTEGAKQILGWKSPHFVYHSGARPDLKLLLRDFKLSDDISLRFSNTAWSEYPLYADRYLDWIDQLPEDEKVINLFMDLKTIGIFQPLYSNIIEFFKALPAAAAARNIEFATPAEVIEKHSSQGGLSSAYPVSWNDEERDTSSWLGNVMQREAFRKLYSVADRVLMCNDRHIKQDWDYLQASNNFRFMSTKNTGLGVYRGIYDSAYDAFTNYMNIISDFINRVDALFPEELGTEELNALITTIQNQGEEIAQLHDEIGKWEMKYGKLSKVKSKAAARRVKKQQISGNEPL</sequence>
<dbReference type="EC" id="3.2.1.1" evidence="4"/>
<dbReference type="HOGENOM" id="CLU_033691_0_0_10"/>
<dbReference type="GO" id="GO:0004556">
    <property type="term" value="F:alpha-amylase activity"/>
    <property type="evidence" value="ECO:0007669"/>
    <property type="project" value="UniProtKB-EC"/>
</dbReference>
<protein>
    <submittedName>
        <fullName evidence="4">Alpha-amylase</fullName>
        <ecNumber evidence="4">3.2.1.1</ecNumber>
    </submittedName>
</protein>
<gene>
    <name evidence="4" type="ORF">Bcop_1032</name>
</gene>
<dbReference type="InterPro" id="IPR052046">
    <property type="entry name" value="GH57_Enzymes"/>
</dbReference>
<dbReference type="Gene3D" id="3.20.110.20">
    <property type="match status" value="1"/>
</dbReference>
<dbReference type="CDD" id="cd10795">
    <property type="entry name" value="GH57N_MJA1_like"/>
    <property type="match status" value="1"/>
</dbReference>
<dbReference type="Proteomes" id="UP000018439">
    <property type="component" value="Chromosome"/>
</dbReference>